<dbReference type="PANTHER" id="PTHR46193">
    <property type="entry name" value="6-PHOSPHOGLUCONATE PHOSPHATASE"/>
    <property type="match status" value="1"/>
</dbReference>
<dbReference type="AlphaFoldDB" id="A0A366CXJ7"/>
<dbReference type="NCBIfam" id="TIGR01509">
    <property type="entry name" value="HAD-SF-IA-v3"/>
    <property type="match status" value="1"/>
</dbReference>
<reference evidence="5 6" key="1">
    <citation type="submission" date="2018-06" db="EMBL/GenBank/DDBJ databases">
        <title>Genomic Encyclopedia of Type Strains, Phase III (KMG-III): the genomes of soil and plant-associated and newly described type strains.</title>
        <authorList>
            <person name="Whitman W."/>
        </authorList>
    </citation>
    <scope>NUCLEOTIDE SEQUENCE [LARGE SCALE GENOMIC DNA]</scope>
    <source>
        <strain evidence="5 6">CECT 7732</strain>
    </source>
</reference>
<dbReference type="InterPro" id="IPR041492">
    <property type="entry name" value="HAD_2"/>
</dbReference>
<gene>
    <name evidence="5" type="ORF">DFP76_10526</name>
</gene>
<accession>A0A366CXJ7</accession>
<dbReference type="InterPro" id="IPR036412">
    <property type="entry name" value="HAD-like_sf"/>
</dbReference>
<dbReference type="PANTHER" id="PTHR46193:SF10">
    <property type="entry name" value="6-PHOSPHOGLUCONATE PHOSPHATASE"/>
    <property type="match status" value="1"/>
</dbReference>
<comment type="cofactor">
    <cofactor evidence="1">
        <name>Mg(2+)</name>
        <dbReference type="ChEBI" id="CHEBI:18420"/>
    </cofactor>
</comment>
<evidence type="ECO:0000256" key="2">
    <source>
        <dbReference type="ARBA" id="ARBA00006171"/>
    </source>
</evidence>
<protein>
    <submittedName>
        <fullName evidence="5">HAD superfamily hydrolase (TIGR01509 family)</fullName>
    </submittedName>
</protein>
<comment type="similarity">
    <text evidence="2">Belongs to the HAD-like hydrolase superfamily. CbbY/CbbZ/Gph/YieH family.</text>
</comment>
<dbReference type="SFLD" id="SFLDG01129">
    <property type="entry name" value="C1.5:_HAD__Beta-PGM__Phosphata"/>
    <property type="match status" value="1"/>
</dbReference>
<dbReference type="EMBL" id="QNRF01000005">
    <property type="protein sequence ID" value="RBO82562.1"/>
    <property type="molecule type" value="Genomic_DNA"/>
</dbReference>
<comment type="caution">
    <text evidence="5">The sequence shown here is derived from an EMBL/GenBank/DDBJ whole genome shotgun (WGS) entry which is preliminary data.</text>
</comment>
<keyword evidence="6" id="KW-1185">Reference proteome</keyword>
<dbReference type="GO" id="GO:0016787">
    <property type="term" value="F:hydrolase activity"/>
    <property type="evidence" value="ECO:0007669"/>
    <property type="project" value="UniProtKB-KW"/>
</dbReference>
<keyword evidence="4" id="KW-0460">Magnesium</keyword>
<dbReference type="SFLD" id="SFLDS00003">
    <property type="entry name" value="Haloacid_Dehalogenase"/>
    <property type="match status" value="1"/>
</dbReference>
<dbReference type="Gene3D" id="3.40.50.1000">
    <property type="entry name" value="HAD superfamily/HAD-like"/>
    <property type="match status" value="1"/>
</dbReference>
<name>A0A366CXJ7_9GAMM</name>
<keyword evidence="3" id="KW-0479">Metal-binding</keyword>
<sequence>MTYSYKAVLFDCDGVIVDTENLSNDLLRAMLKEQGLELDDQTLHDKFTGFTNQENLRNAEAMLGKALPTHFDAEYRDKFQALMEEQLEPIQGVTELLSKIQTPIAMATNARRQEMNFKLNKIELAERFSTRFCVEDVEHGKPAPDLYLKAAKAVGVAPEDCIVIEDSVAGIRAGRAAGMRVFAFSETVPAELQLAAGATEVFDNMKQLEALLNLNS</sequence>
<organism evidence="5 6">
    <name type="scientific">Marinomonas aquiplantarum</name>
    <dbReference type="NCBI Taxonomy" id="491951"/>
    <lineage>
        <taxon>Bacteria</taxon>
        <taxon>Pseudomonadati</taxon>
        <taxon>Pseudomonadota</taxon>
        <taxon>Gammaproteobacteria</taxon>
        <taxon>Oceanospirillales</taxon>
        <taxon>Oceanospirillaceae</taxon>
        <taxon>Marinomonas</taxon>
    </lineage>
</organism>
<keyword evidence="5" id="KW-0378">Hydrolase</keyword>
<proteinExistence type="inferred from homology"/>
<dbReference type="InterPro" id="IPR023198">
    <property type="entry name" value="PGP-like_dom2"/>
</dbReference>
<dbReference type="Proteomes" id="UP000252086">
    <property type="component" value="Unassembled WGS sequence"/>
</dbReference>
<dbReference type="InterPro" id="IPR006439">
    <property type="entry name" value="HAD-SF_hydro_IA"/>
</dbReference>
<evidence type="ECO:0000313" key="6">
    <source>
        <dbReference type="Proteomes" id="UP000252086"/>
    </source>
</evidence>
<dbReference type="GO" id="GO:0046872">
    <property type="term" value="F:metal ion binding"/>
    <property type="evidence" value="ECO:0007669"/>
    <property type="project" value="UniProtKB-KW"/>
</dbReference>
<evidence type="ECO:0000256" key="4">
    <source>
        <dbReference type="ARBA" id="ARBA00022842"/>
    </source>
</evidence>
<dbReference type="InterPro" id="IPR023214">
    <property type="entry name" value="HAD_sf"/>
</dbReference>
<dbReference type="Gene3D" id="1.10.150.240">
    <property type="entry name" value="Putative phosphatase, domain 2"/>
    <property type="match status" value="1"/>
</dbReference>
<evidence type="ECO:0000256" key="3">
    <source>
        <dbReference type="ARBA" id="ARBA00022723"/>
    </source>
</evidence>
<dbReference type="OrthoDB" id="9800058at2"/>
<evidence type="ECO:0000256" key="1">
    <source>
        <dbReference type="ARBA" id="ARBA00001946"/>
    </source>
</evidence>
<dbReference type="Pfam" id="PF13419">
    <property type="entry name" value="HAD_2"/>
    <property type="match status" value="1"/>
</dbReference>
<evidence type="ECO:0000313" key="5">
    <source>
        <dbReference type="EMBL" id="RBO82562.1"/>
    </source>
</evidence>
<dbReference type="InterPro" id="IPR051600">
    <property type="entry name" value="Beta-PGM-like"/>
</dbReference>
<dbReference type="RefSeq" id="WP_113874536.1">
    <property type="nucleotide sequence ID" value="NZ_QNRF01000005.1"/>
</dbReference>
<dbReference type="SFLD" id="SFLDG01135">
    <property type="entry name" value="C1.5.6:_HAD__Beta-PGM__Phospha"/>
    <property type="match status" value="1"/>
</dbReference>
<dbReference type="SUPFAM" id="SSF56784">
    <property type="entry name" value="HAD-like"/>
    <property type="match status" value="1"/>
</dbReference>